<name>A0A1F8DYD7_9BACT</name>
<dbReference type="AlphaFoldDB" id="A0A1F8DYD7"/>
<dbReference type="Proteomes" id="UP000176422">
    <property type="component" value="Unassembled WGS sequence"/>
</dbReference>
<proteinExistence type="predicted"/>
<sequence length="281" mass="32509">MKEIPLKNAEEKILSLTQYPKTEPKSPFILNLKNKEQELFLYGCKHSKNIRNKQFKDIEKRFNYFLQNNRNVAIIIEGHTPNVSSKDELVKKYGETGFVFYLSQKNKIKIYEIEPSWDQLLKFATKRNGKVNVASWILLNSLNSKIRIGNKFDKTTITSIKSLIHSINEKLHLTKMDSAFGIISNNLKNVTGKSVLPENPEQLTDFDLDSRYIFKLQDPFSARTVLNKVGTDINLGRDYFLSKNILSLLKKNKSVFGVMGLNHVFCTKDIFEDFFKKRGTN</sequence>
<reference evidence="1 2" key="1">
    <citation type="journal article" date="2016" name="Nat. Commun.">
        <title>Thousands of microbial genomes shed light on interconnected biogeochemical processes in an aquifer system.</title>
        <authorList>
            <person name="Anantharaman K."/>
            <person name="Brown C.T."/>
            <person name="Hug L.A."/>
            <person name="Sharon I."/>
            <person name="Castelle C.J."/>
            <person name="Probst A.J."/>
            <person name="Thomas B.C."/>
            <person name="Singh A."/>
            <person name="Wilkins M.J."/>
            <person name="Karaoz U."/>
            <person name="Brodie E.L."/>
            <person name="Williams K.H."/>
            <person name="Hubbard S.S."/>
            <person name="Banfield J.F."/>
        </authorList>
    </citation>
    <scope>NUCLEOTIDE SEQUENCE [LARGE SCALE GENOMIC DNA]</scope>
</reference>
<organism evidence="1 2">
    <name type="scientific">Candidatus Wolfebacteria bacterium RIFOXYB1_FULL_54_12</name>
    <dbReference type="NCBI Taxonomy" id="1802559"/>
    <lineage>
        <taxon>Bacteria</taxon>
        <taxon>Candidatus Wolfeibacteriota</taxon>
    </lineage>
</organism>
<evidence type="ECO:0000313" key="2">
    <source>
        <dbReference type="Proteomes" id="UP000176422"/>
    </source>
</evidence>
<comment type="caution">
    <text evidence="1">The sequence shown here is derived from an EMBL/GenBank/DDBJ whole genome shotgun (WGS) entry which is preliminary data.</text>
</comment>
<gene>
    <name evidence="1" type="ORF">A2372_01310</name>
</gene>
<accession>A0A1F8DYD7</accession>
<protein>
    <submittedName>
        <fullName evidence="1">Uncharacterized protein</fullName>
    </submittedName>
</protein>
<dbReference type="EMBL" id="MGIT01000003">
    <property type="protein sequence ID" value="OGM92805.1"/>
    <property type="molecule type" value="Genomic_DNA"/>
</dbReference>
<evidence type="ECO:0000313" key="1">
    <source>
        <dbReference type="EMBL" id="OGM92805.1"/>
    </source>
</evidence>